<sequence>MMLVSFHESLTLLPKL</sequence>
<protein>
    <submittedName>
        <fullName evidence="1">Uncharacterized protein</fullName>
    </submittedName>
</protein>
<organism evidence="1">
    <name type="scientific">Arundo donax</name>
    <name type="common">Giant reed</name>
    <name type="synonym">Donax arundinaceus</name>
    <dbReference type="NCBI Taxonomy" id="35708"/>
    <lineage>
        <taxon>Eukaryota</taxon>
        <taxon>Viridiplantae</taxon>
        <taxon>Streptophyta</taxon>
        <taxon>Embryophyta</taxon>
        <taxon>Tracheophyta</taxon>
        <taxon>Spermatophyta</taxon>
        <taxon>Magnoliopsida</taxon>
        <taxon>Liliopsida</taxon>
        <taxon>Poales</taxon>
        <taxon>Poaceae</taxon>
        <taxon>PACMAD clade</taxon>
        <taxon>Arundinoideae</taxon>
        <taxon>Arundineae</taxon>
        <taxon>Arundo</taxon>
    </lineage>
</organism>
<dbReference type="EMBL" id="GBRH01170249">
    <property type="protein sequence ID" value="JAE27647.1"/>
    <property type="molecule type" value="Transcribed_RNA"/>
</dbReference>
<name>A0A0A9GSW9_ARUDO</name>
<reference evidence="1" key="1">
    <citation type="submission" date="2014-09" db="EMBL/GenBank/DDBJ databases">
        <authorList>
            <person name="Magalhaes I.L.F."/>
            <person name="Oliveira U."/>
            <person name="Santos F.R."/>
            <person name="Vidigal T.H.D.A."/>
            <person name="Brescovit A.D."/>
            <person name="Santos A.J."/>
        </authorList>
    </citation>
    <scope>NUCLEOTIDE SEQUENCE</scope>
    <source>
        <tissue evidence="1">Shoot tissue taken approximately 20 cm above the soil surface</tissue>
    </source>
</reference>
<proteinExistence type="predicted"/>
<dbReference type="AlphaFoldDB" id="A0A0A9GSW9"/>
<reference evidence="1" key="2">
    <citation type="journal article" date="2015" name="Data Brief">
        <title>Shoot transcriptome of the giant reed, Arundo donax.</title>
        <authorList>
            <person name="Barrero R.A."/>
            <person name="Guerrero F.D."/>
            <person name="Moolhuijzen P."/>
            <person name="Goolsby J.A."/>
            <person name="Tidwell J."/>
            <person name="Bellgard S.E."/>
            <person name="Bellgard M.I."/>
        </authorList>
    </citation>
    <scope>NUCLEOTIDE SEQUENCE</scope>
    <source>
        <tissue evidence="1">Shoot tissue taken approximately 20 cm above the soil surface</tissue>
    </source>
</reference>
<evidence type="ECO:0000313" key="1">
    <source>
        <dbReference type="EMBL" id="JAE27647.1"/>
    </source>
</evidence>
<accession>A0A0A9GSW9</accession>